<dbReference type="Gene3D" id="3.40.50.300">
    <property type="entry name" value="P-loop containing nucleotide triphosphate hydrolases"/>
    <property type="match status" value="2"/>
</dbReference>
<dbReference type="GO" id="GO:0003723">
    <property type="term" value="F:RNA binding"/>
    <property type="evidence" value="ECO:0007669"/>
    <property type="project" value="TreeGrafter"/>
</dbReference>
<dbReference type="SMART" id="SM00490">
    <property type="entry name" value="HELICc"/>
    <property type="match status" value="1"/>
</dbReference>
<evidence type="ECO:0000256" key="5">
    <source>
        <dbReference type="ARBA" id="ARBA00022801"/>
    </source>
</evidence>
<dbReference type="PANTHER" id="PTHR18934">
    <property type="entry name" value="ATP-DEPENDENT RNA HELICASE"/>
    <property type="match status" value="1"/>
</dbReference>
<keyword evidence="5 15" id="KW-0378">Hydrolase</keyword>
<feature type="region of interest" description="Disordered" evidence="12">
    <location>
        <begin position="323"/>
        <end position="352"/>
    </location>
</feature>
<feature type="compositionally biased region" description="Polar residues" evidence="12">
    <location>
        <begin position="1197"/>
        <end position="1212"/>
    </location>
</feature>
<dbReference type="InParanoid" id="A0A1Z5K5R0"/>
<keyword evidence="4" id="KW-0547">Nucleotide-binding</keyword>
<protein>
    <recommendedName>
        <fullName evidence="2">RNA helicase</fullName>
        <ecNumber evidence="2">3.6.4.13</ecNumber>
    </recommendedName>
</protein>
<dbReference type="GO" id="GO:0000398">
    <property type="term" value="P:mRNA splicing, via spliceosome"/>
    <property type="evidence" value="ECO:0007669"/>
    <property type="project" value="UniProtKB-ARBA"/>
</dbReference>
<dbReference type="SMART" id="SM00487">
    <property type="entry name" value="DEXDc"/>
    <property type="match status" value="1"/>
</dbReference>
<evidence type="ECO:0000256" key="8">
    <source>
        <dbReference type="ARBA" id="ARBA00023187"/>
    </source>
</evidence>
<dbReference type="GO" id="GO:0005634">
    <property type="term" value="C:nucleus"/>
    <property type="evidence" value="ECO:0007669"/>
    <property type="project" value="UniProtKB-SubCell"/>
</dbReference>
<dbReference type="PROSITE" id="PS51194">
    <property type="entry name" value="HELICASE_CTER"/>
    <property type="match status" value="1"/>
</dbReference>
<comment type="catalytic activity">
    <reaction evidence="11">
        <text>ATP + H2O = ADP + phosphate + H(+)</text>
        <dbReference type="Rhea" id="RHEA:13065"/>
        <dbReference type="ChEBI" id="CHEBI:15377"/>
        <dbReference type="ChEBI" id="CHEBI:15378"/>
        <dbReference type="ChEBI" id="CHEBI:30616"/>
        <dbReference type="ChEBI" id="CHEBI:43474"/>
        <dbReference type="ChEBI" id="CHEBI:456216"/>
        <dbReference type="EC" id="3.6.4.13"/>
    </reaction>
</comment>
<dbReference type="Pfam" id="PF00271">
    <property type="entry name" value="Helicase_C"/>
    <property type="match status" value="1"/>
</dbReference>
<evidence type="ECO:0000256" key="10">
    <source>
        <dbReference type="ARBA" id="ARBA00038040"/>
    </source>
</evidence>
<dbReference type="FunFam" id="1.20.120.1080:FF:000018">
    <property type="entry name" value="Pre-mRNA-splicing factor ATP-dependent RNA helicase prp16"/>
    <property type="match status" value="1"/>
</dbReference>
<feature type="region of interest" description="Disordered" evidence="12">
    <location>
        <begin position="1162"/>
        <end position="1226"/>
    </location>
</feature>
<dbReference type="OrthoDB" id="10253254at2759"/>
<evidence type="ECO:0000256" key="4">
    <source>
        <dbReference type="ARBA" id="ARBA00022741"/>
    </source>
</evidence>
<dbReference type="FunCoup" id="A0A1Z5K5R0">
    <property type="interactions" value="823"/>
</dbReference>
<evidence type="ECO:0000313" key="15">
    <source>
        <dbReference type="EMBL" id="GAX21492.1"/>
    </source>
</evidence>
<evidence type="ECO:0000256" key="6">
    <source>
        <dbReference type="ARBA" id="ARBA00022806"/>
    </source>
</evidence>
<dbReference type="InterPro" id="IPR048333">
    <property type="entry name" value="HA2_WH"/>
</dbReference>
<dbReference type="InterPro" id="IPR011545">
    <property type="entry name" value="DEAD/DEAH_box_helicase_dom"/>
</dbReference>
<evidence type="ECO:0000313" key="16">
    <source>
        <dbReference type="Proteomes" id="UP000198406"/>
    </source>
</evidence>
<evidence type="ECO:0000259" key="13">
    <source>
        <dbReference type="PROSITE" id="PS51192"/>
    </source>
</evidence>
<dbReference type="Pfam" id="PF04408">
    <property type="entry name" value="WHD_HA2"/>
    <property type="match status" value="1"/>
</dbReference>
<organism evidence="15 16">
    <name type="scientific">Fistulifera solaris</name>
    <name type="common">Oleaginous diatom</name>
    <dbReference type="NCBI Taxonomy" id="1519565"/>
    <lineage>
        <taxon>Eukaryota</taxon>
        <taxon>Sar</taxon>
        <taxon>Stramenopiles</taxon>
        <taxon>Ochrophyta</taxon>
        <taxon>Bacillariophyta</taxon>
        <taxon>Bacillariophyceae</taxon>
        <taxon>Bacillariophycidae</taxon>
        <taxon>Naviculales</taxon>
        <taxon>Naviculaceae</taxon>
        <taxon>Fistulifera</taxon>
    </lineage>
</organism>
<evidence type="ECO:0000256" key="7">
    <source>
        <dbReference type="ARBA" id="ARBA00022840"/>
    </source>
</evidence>
<feature type="domain" description="Helicase ATP-binding" evidence="13">
    <location>
        <begin position="527"/>
        <end position="703"/>
    </location>
</feature>
<feature type="compositionally biased region" description="Basic and acidic residues" evidence="12">
    <location>
        <begin position="1"/>
        <end position="14"/>
    </location>
</feature>
<accession>A0A1Z5K5R0</accession>
<dbReference type="InterPro" id="IPR011709">
    <property type="entry name" value="DEAD-box_helicase_OB_fold"/>
</dbReference>
<dbReference type="EC" id="3.6.4.13" evidence="2"/>
<keyword evidence="7" id="KW-0067">ATP-binding</keyword>
<keyword evidence="6 15" id="KW-0347">Helicase</keyword>
<dbReference type="SUPFAM" id="SSF52540">
    <property type="entry name" value="P-loop containing nucleoside triphosphate hydrolases"/>
    <property type="match status" value="1"/>
</dbReference>
<name>A0A1Z5K5R0_FISSO</name>
<dbReference type="AlphaFoldDB" id="A0A1Z5K5R0"/>
<dbReference type="InterPro" id="IPR014001">
    <property type="entry name" value="Helicase_ATP-bd"/>
</dbReference>
<feature type="domain" description="Helicase C-terminal" evidence="14">
    <location>
        <begin position="725"/>
        <end position="901"/>
    </location>
</feature>
<gene>
    <name evidence="15" type="ORF">FisN_10Hh072</name>
</gene>
<dbReference type="Pfam" id="PF07717">
    <property type="entry name" value="OB_NTP_bind"/>
    <property type="match status" value="1"/>
</dbReference>
<dbReference type="InterPro" id="IPR027417">
    <property type="entry name" value="P-loop_NTPase"/>
</dbReference>
<dbReference type="SMART" id="SM00847">
    <property type="entry name" value="HA2"/>
    <property type="match status" value="1"/>
</dbReference>
<dbReference type="InterPro" id="IPR007502">
    <property type="entry name" value="Helicase-assoc_dom"/>
</dbReference>
<feature type="compositionally biased region" description="Basic and acidic residues" evidence="12">
    <location>
        <begin position="1174"/>
        <end position="1192"/>
    </location>
</feature>
<dbReference type="PANTHER" id="PTHR18934:SF91">
    <property type="entry name" value="PRE-MRNA-SPLICING FACTOR ATP-DEPENDENT RNA HELICASE PRP16"/>
    <property type="match status" value="1"/>
</dbReference>
<dbReference type="Pfam" id="PF00270">
    <property type="entry name" value="DEAD"/>
    <property type="match status" value="1"/>
</dbReference>
<feature type="region of interest" description="Disordered" evidence="12">
    <location>
        <begin position="1"/>
        <end position="86"/>
    </location>
</feature>
<keyword evidence="3" id="KW-0507">mRNA processing</keyword>
<feature type="compositionally biased region" description="Polar residues" evidence="12">
    <location>
        <begin position="225"/>
        <end position="234"/>
    </location>
</feature>
<proteinExistence type="inferred from homology"/>
<keyword evidence="8" id="KW-0508">mRNA splicing</keyword>
<dbReference type="GO" id="GO:0003724">
    <property type="term" value="F:RNA helicase activity"/>
    <property type="evidence" value="ECO:0007669"/>
    <property type="project" value="UniProtKB-EC"/>
</dbReference>
<feature type="compositionally biased region" description="Pro residues" evidence="12">
    <location>
        <begin position="244"/>
        <end position="255"/>
    </location>
</feature>
<comment type="similarity">
    <text evidence="10">Belongs to the DEAD box helicase family. DEAH subfamily. PRP16 sub-subfamily.</text>
</comment>
<evidence type="ECO:0000256" key="11">
    <source>
        <dbReference type="ARBA" id="ARBA00047984"/>
    </source>
</evidence>
<dbReference type="Proteomes" id="UP000198406">
    <property type="component" value="Unassembled WGS sequence"/>
</dbReference>
<dbReference type="GO" id="GO:0016887">
    <property type="term" value="F:ATP hydrolysis activity"/>
    <property type="evidence" value="ECO:0007669"/>
    <property type="project" value="RHEA"/>
</dbReference>
<feature type="compositionally biased region" description="Basic and acidic residues" evidence="12">
    <location>
        <begin position="52"/>
        <end position="73"/>
    </location>
</feature>
<dbReference type="Gene3D" id="1.20.120.1080">
    <property type="match status" value="1"/>
</dbReference>
<dbReference type="GO" id="GO:0005524">
    <property type="term" value="F:ATP binding"/>
    <property type="evidence" value="ECO:0007669"/>
    <property type="project" value="UniProtKB-KW"/>
</dbReference>
<comment type="subcellular location">
    <subcellularLocation>
        <location evidence="1">Nucleus</location>
    </subcellularLocation>
</comment>
<feature type="compositionally biased region" description="Polar residues" evidence="12">
    <location>
        <begin position="195"/>
        <end position="208"/>
    </location>
</feature>
<evidence type="ECO:0000256" key="3">
    <source>
        <dbReference type="ARBA" id="ARBA00022664"/>
    </source>
</evidence>
<keyword evidence="16" id="KW-1185">Reference proteome</keyword>
<dbReference type="InterPro" id="IPR002464">
    <property type="entry name" value="DNA/RNA_helicase_DEAH_CS"/>
</dbReference>
<dbReference type="InterPro" id="IPR001650">
    <property type="entry name" value="Helicase_C-like"/>
</dbReference>
<dbReference type="CDD" id="cd18791">
    <property type="entry name" value="SF2_C_RHA"/>
    <property type="match status" value="1"/>
</dbReference>
<feature type="compositionally biased region" description="Basic and acidic residues" evidence="12">
    <location>
        <begin position="213"/>
        <end position="224"/>
    </location>
</feature>
<feature type="region of interest" description="Disordered" evidence="12">
    <location>
        <begin position="112"/>
        <end position="283"/>
    </location>
</feature>
<dbReference type="PROSITE" id="PS51192">
    <property type="entry name" value="HELICASE_ATP_BIND_1"/>
    <property type="match status" value="1"/>
</dbReference>
<comment type="caution">
    <text evidence="15">The sequence shown here is derived from an EMBL/GenBank/DDBJ whole genome shotgun (WGS) entry which is preliminary data.</text>
</comment>
<dbReference type="FunFam" id="3.40.50.300:FF:000007">
    <property type="entry name" value="Pre-mRNA-splicing factor ATP-dependent RNA helicase"/>
    <property type="match status" value="1"/>
</dbReference>
<feature type="compositionally biased region" description="Basic and acidic residues" evidence="12">
    <location>
        <begin position="112"/>
        <end position="188"/>
    </location>
</feature>
<evidence type="ECO:0000256" key="9">
    <source>
        <dbReference type="ARBA" id="ARBA00023242"/>
    </source>
</evidence>
<dbReference type="FunFam" id="3.40.50.300:FF:000615">
    <property type="entry name" value="pre-mRNA-splicing factor ATP-dependent RNA helicase DEAH7"/>
    <property type="match status" value="1"/>
</dbReference>
<reference evidence="15 16" key="1">
    <citation type="journal article" date="2015" name="Plant Cell">
        <title>Oil accumulation by the oleaginous diatom Fistulifera solaris as revealed by the genome and transcriptome.</title>
        <authorList>
            <person name="Tanaka T."/>
            <person name="Maeda Y."/>
            <person name="Veluchamy A."/>
            <person name="Tanaka M."/>
            <person name="Abida H."/>
            <person name="Marechal E."/>
            <person name="Bowler C."/>
            <person name="Muto M."/>
            <person name="Sunaga Y."/>
            <person name="Tanaka M."/>
            <person name="Yoshino T."/>
            <person name="Taniguchi T."/>
            <person name="Fukuda Y."/>
            <person name="Nemoto M."/>
            <person name="Matsumoto M."/>
            <person name="Wong P.S."/>
            <person name="Aburatani S."/>
            <person name="Fujibuchi W."/>
        </authorList>
    </citation>
    <scope>NUCLEOTIDE SEQUENCE [LARGE SCALE GENOMIC DNA]</scope>
    <source>
        <strain evidence="15 16">JPCC DA0580</strain>
    </source>
</reference>
<dbReference type="EMBL" id="BDSP01000167">
    <property type="protein sequence ID" value="GAX21492.1"/>
    <property type="molecule type" value="Genomic_DNA"/>
</dbReference>
<keyword evidence="9" id="KW-0539">Nucleus</keyword>
<evidence type="ECO:0000259" key="14">
    <source>
        <dbReference type="PROSITE" id="PS51194"/>
    </source>
</evidence>
<sequence>MSEARKTDREEQNTPHRLTSLLPSTGGGLLPGTAAISNSGKSLLGLDQLAAAKRDEKKNNERKNYRRPMDETPSHPGGVNREVQAMKRHVKKPFEGGNNRQYQNLNRYYEHHQRERDNRENGDRGRQGSYDDRGRQRDSEDRGRRGDYYDRRDRHQESNCRDRYREDDRRSRSRDYDRKDRKRNHDEMPAPPNRPSTVTPSFSKNARSVSARGRNEHNNSRTDRSFSASTQSRYGASVDAPTPMRMPPPARPPSQIPTSSWDVETPARAQASDDPDHALTSPGDKTFERQFYLQEDEGHYVQDADEGDMGRFLFNNPKIEAREKEMEQKRQQNATLSRRNPRRSAMEDDQEAWENNRLLSSGAAVTGEVSLDMTMEEDTRVTLIVHQVKPPFLDGRVSFSTVREAVPTVKDASSDFARMAREGSETLRFIRANKDKNAMRQKFWELGGTRMGDAVGIKESEKLKDEQEEDNVAEENADGEINYKKSTGFAEHMKKNKDGPVSDFAKQKSIREQREFLPVFTVREELLNVVRENNVVVIVGETGSGKTTQLTQYLMEEGYCELGLVGCTQPRRVAAMSVAKRVSEEVAASILEKGGTLDEKADLGGIVGYSIRFEDCTGEHTLIKYMTDGVLLREGLNDPDLNKYSAIVMDEAHERSLNTDVLFGILRKVVARRSDLKLIVTSATLSADVFSDFFGGVPVFRIPGRTFPVETFFAKSVQEDYVMAAVKQAMQIHCNSPPGDILIFMTGQEDIEGTCQVLAEKMEKHAADSSPLLILPMYSQLPADLQAKIFQAAPEGTRKCIVSTNVAETSLTVDGIKYVIDAGYFKLKVYNPKIGMDALLVTPISKANAKQRQGRAGRTGKGFCFRLYTEIQFRNEMMENTVPEIQRTNLSNVVLLLKSLGVKNLLDFDFMDPPPQDNIMNSMYQLWILGALDNTGDLTETGRRMVEFPLDPPLSKMLLYSHDHGSCSAETLVIVSMLSVPSVFFRPKDREEESDAAREKFFVPESDHLTLLNVYMRAKQYKFDAAWCTRHFIHSKGLRKAREVHAQLLDLMKQQKLEPRSCGNSWDAIRKAICSAYFYNSSKIKGIGDYVNMLTGIPAALHPSSSLFGLGFTPDYVCYHELISTTKEYMSCVTAVDGEWLAEVGPMFFSVKESYDSMLARRQKQRQNQSSMEEELRKKQKEEEAKEEEMRAKLSSLRRSQTVATPGRSANATPRFIPKKRGRLGL</sequence>
<evidence type="ECO:0000256" key="1">
    <source>
        <dbReference type="ARBA" id="ARBA00004123"/>
    </source>
</evidence>
<dbReference type="Pfam" id="PF21010">
    <property type="entry name" value="HA2_C"/>
    <property type="match status" value="1"/>
</dbReference>
<dbReference type="PROSITE" id="PS00690">
    <property type="entry name" value="DEAH_ATP_HELICASE"/>
    <property type="match status" value="1"/>
</dbReference>
<evidence type="ECO:0000256" key="12">
    <source>
        <dbReference type="SAM" id="MobiDB-lite"/>
    </source>
</evidence>
<feature type="compositionally biased region" description="Basic residues" evidence="12">
    <location>
        <begin position="1217"/>
        <end position="1226"/>
    </location>
</feature>
<evidence type="ECO:0000256" key="2">
    <source>
        <dbReference type="ARBA" id="ARBA00012552"/>
    </source>
</evidence>